<evidence type="ECO:0000313" key="2">
    <source>
        <dbReference type="EMBL" id="GFT51845.1"/>
    </source>
</evidence>
<protein>
    <submittedName>
        <fullName evidence="2">Uncharacterized protein</fullName>
    </submittedName>
</protein>
<proteinExistence type="predicted"/>
<gene>
    <name evidence="2" type="ORF">NPIL_262751</name>
</gene>
<evidence type="ECO:0000313" key="3">
    <source>
        <dbReference type="Proteomes" id="UP000887013"/>
    </source>
</evidence>
<organism evidence="2 3">
    <name type="scientific">Nephila pilipes</name>
    <name type="common">Giant wood spider</name>
    <name type="synonym">Nephila maculata</name>
    <dbReference type="NCBI Taxonomy" id="299642"/>
    <lineage>
        <taxon>Eukaryota</taxon>
        <taxon>Metazoa</taxon>
        <taxon>Ecdysozoa</taxon>
        <taxon>Arthropoda</taxon>
        <taxon>Chelicerata</taxon>
        <taxon>Arachnida</taxon>
        <taxon>Araneae</taxon>
        <taxon>Araneomorphae</taxon>
        <taxon>Entelegynae</taxon>
        <taxon>Araneoidea</taxon>
        <taxon>Nephilidae</taxon>
        <taxon>Nephila</taxon>
    </lineage>
</organism>
<comment type="caution">
    <text evidence="2">The sequence shown here is derived from an EMBL/GenBank/DDBJ whole genome shotgun (WGS) entry which is preliminary data.</text>
</comment>
<feature type="compositionally biased region" description="Basic and acidic residues" evidence="1">
    <location>
        <begin position="71"/>
        <end position="84"/>
    </location>
</feature>
<dbReference type="OrthoDB" id="6471876at2759"/>
<evidence type="ECO:0000256" key="1">
    <source>
        <dbReference type="SAM" id="MobiDB-lite"/>
    </source>
</evidence>
<dbReference type="Proteomes" id="UP000887013">
    <property type="component" value="Unassembled WGS sequence"/>
</dbReference>
<keyword evidence="3" id="KW-1185">Reference proteome</keyword>
<dbReference type="AlphaFoldDB" id="A0A8X6P745"/>
<dbReference type="EMBL" id="BMAW01065761">
    <property type="protein sequence ID" value="GFT51845.1"/>
    <property type="molecule type" value="Genomic_DNA"/>
</dbReference>
<sequence length="110" mass="12625">MDAFPAAPSSTVLPVWLPDKTDALEHVVRQGLVKAFISYQEPQNNRILTHFLTPPGLERRLFFYFWTEKSRAGHDSSDSDDKCSSAHLRVAPSSRRSQAEPNLYRRHFEP</sequence>
<reference evidence="2" key="1">
    <citation type="submission" date="2020-08" db="EMBL/GenBank/DDBJ databases">
        <title>Multicomponent nature underlies the extraordinary mechanical properties of spider dragline silk.</title>
        <authorList>
            <person name="Kono N."/>
            <person name="Nakamura H."/>
            <person name="Mori M."/>
            <person name="Yoshida Y."/>
            <person name="Ohtoshi R."/>
            <person name="Malay A.D."/>
            <person name="Moran D.A.P."/>
            <person name="Tomita M."/>
            <person name="Numata K."/>
            <person name="Arakawa K."/>
        </authorList>
    </citation>
    <scope>NUCLEOTIDE SEQUENCE</scope>
</reference>
<accession>A0A8X6P745</accession>
<feature type="region of interest" description="Disordered" evidence="1">
    <location>
        <begin position="71"/>
        <end position="110"/>
    </location>
</feature>
<name>A0A8X6P745_NEPPI</name>